<evidence type="ECO:0000313" key="3">
    <source>
        <dbReference type="EMBL" id="KAB8039077.1"/>
    </source>
</evidence>
<dbReference type="PRINTS" id="PR00081">
    <property type="entry name" value="GDHRDH"/>
</dbReference>
<dbReference type="CDD" id="cd05233">
    <property type="entry name" value="SDR_c"/>
    <property type="match status" value="1"/>
</dbReference>
<evidence type="ECO:0000313" key="4">
    <source>
        <dbReference type="Proteomes" id="UP000437748"/>
    </source>
</evidence>
<dbReference type="InterPro" id="IPR002347">
    <property type="entry name" value="SDR_fam"/>
</dbReference>
<dbReference type="SUPFAM" id="SSF51735">
    <property type="entry name" value="NAD(P)-binding Rossmann-fold domains"/>
    <property type="match status" value="1"/>
</dbReference>
<name>A0A6N6VSJ7_9BACT</name>
<dbReference type="OrthoDB" id="9803628at2"/>
<reference evidence="3 4" key="1">
    <citation type="submission" date="2019-10" db="EMBL/GenBank/DDBJ databases">
        <title>New species of Slilvanegrellaceae.</title>
        <authorList>
            <person name="Pitt A."/>
            <person name="Hahn M.W."/>
        </authorList>
    </citation>
    <scope>NUCLEOTIDE SEQUENCE [LARGE SCALE GENOMIC DNA]</scope>
    <source>
        <strain evidence="3 4">SP-Ram-0.45-NSY-1</strain>
    </source>
</reference>
<evidence type="ECO:0000256" key="1">
    <source>
        <dbReference type="ARBA" id="ARBA00006484"/>
    </source>
</evidence>
<gene>
    <name evidence="3" type="ORF">GCL60_09490</name>
</gene>
<keyword evidence="4" id="KW-1185">Reference proteome</keyword>
<dbReference type="GO" id="GO:0016491">
    <property type="term" value="F:oxidoreductase activity"/>
    <property type="evidence" value="ECO:0007669"/>
    <property type="project" value="UniProtKB-KW"/>
</dbReference>
<keyword evidence="2" id="KW-0560">Oxidoreductase</keyword>
<dbReference type="Proteomes" id="UP000437748">
    <property type="component" value="Unassembled WGS sequence"/>
</dbReference>
<dbReference type="PANTHER" id="PTHR24321">
    <property type="entry name" value="DEHYDROGENASES, SHORT CHAIN"/>
    <property type="match status" value="1"/>
</dbReference>
<organism evidence="3 4">
    <name type="scientific">Silvanigrella paludirubra</name>
    <dbReference type="NCBI Taxonomy" id="2499159"/>
    <lineage>
        <taxon>Bacteria</taxon>
        <taxon>Pseudomonadati</taxon>
        <taxon>Bdellovibrionota</taxon>
        <taxon>Oligoflexia</taxon>
        <taxon>Silvanigrellales</taxon>
        <taxon>Silvanigrellaceae</taxon>
        <taxon>Silvanigrella</taxon>
    </lineage>
</organism>
<comment type="caution">
    <text evidence="3">The sequence shown here is derived from an EMBL/GenBank/DDBJ whole genome shotgun (WGS) entry which is preliminary data.</text>
</comment>
<dbReference type="AlphaFoldDB" id="A0A6N6VSJ7"/>
<dbReference type="RefSeq" id="WP_153420476.1">
    <property type="nucleotide sequence ID" value="NZ_WFLM01000003.1"/>
</dbReference>
<comment type="similarity">
    <text evidence="1">Belongs to the short-chain dehydrogenases/reductases (SDR) family.</text>
</comment>
<proteinExistence type="inferred from homology"/>
<dbReference type="Gene3D" id="3.40.50.720">
    <property type="entry name" value="NAD(P)-binding Rossmann-like Domain"/>
    <property type="match status" value="1"/>
</dbReference>
<dbReference type="PANTHER" id="PTHR24321:SF8">
    <property type="entry name" value="ESTRADIOL 17-BETA-DEHYDROGENASE 8-RELATED"/>
    <property type="match status" value="1"/>
</dbReference>
<dbReference type="InterPro" id="IPR036291">
    <property type="entry name" value="NAD(P)-bd_dom_sf"/>
</dbReference>
<sequence length="246" mass="27194">MSNKKTLVINGGNSSIGKKLYEIETNNKNIALIVKDKSNLEENNYNKFIYQANATNPEEIQQAIHEILNEHNSIDEYVHLIGSITLKSLHNTSLNEWNQIMDLNLNSIYYALKIILPIMQKQKSGNIVLISSVAAQVGLMNHEAISAAKGAVESLTRSLSISYANFGIRVNCIAPSLTNTKMAKFLVQNEIAVKSTISFNAIKRIGEPEDIANTISFLLDQKSSFITGQIISVDGGLTHVRTPHKL</sequence>
<protein>
    <submittedName>
        <fullName evidence="3">SDR family oxidoreductase</fullName>
    </submittedName>
</protein>
<dbReference type="Pfam" id="PF13561">
    <property type="entry name" value="adh_short_C2"/>
    <property type="match status" value="1"/>
</dbReference>
<dbReference type="EMBL" id="WFLM01000003">
    <property type="protein sequence ID" value="KAB8039077.1"/>
    <property type="molecule type" value="Genomic_DNA"/>
</dbReference>
<accession>A0A6N6VSJ7</accession>
<evidence type="ECO:0000256" key="2">
    <source>
        <dbReference type="ARBA" id="ARBA00023002"/>
    </source>
</evidence>